<evidence type="ECO:0000256" key="3">
    <source>
        <dbReference type="ARBA" id="ARBA00022741"/>
    </source>
</evidence>
<evidence type="ECO:0000313" key="8">
    <source>
        <dbReference type="Proteomes" id="UP001274830"/>
    </source>
</evidence>
<keyword evidence="2" id="KW-0808">Transferase</keyword>
<keyword evidence="8" id="KW-1185">Reference proteome</keyword>
<dbReference type="Proteomes" id="UP001274830">
    <property type="component" value="Unassembled WGS sequence"/>
</dbReference>
<dbReference type="InterPro" id="IPR050660">
    <property type="entry name" value="NEK_Ser/Thr_kinase"/>
</dbReference>
<comment type="caution">
    <text evidence="7">The sequence shown here is derived from an EMBL/GenBank/DDBJ whole genome shotgun (WGS) entry which is preliminary data.</text>
</comment>
<dbReference type="AlphaFoldDB" id="A0AAE0WVE8"/>
<organism evidence="7 8">
    <name type="scientific">Recurvomyces mirabilis</name>
    <dbReference type="NCBI Taxonomy" id="574656"/>
    <lineage>
        <taxon>Eukaryota</taxon>
        <taxon>Fungi</taxon>
        <taxon>Dikarya</taxon>
        <taxon>Ascomycota</taxon>
        <taxon>Pezizomycotina</taxon>
        <taxon>Dothideomycetes</taxon>
        <taxon>Dothideomycetidae</taxon>
        <taxon>Mycosphaerellales</taxon>
        <taxon>Teratosphaeriaceae</taxon>
        <taxon>Recurvomyces</taxon>
    </lineage>
</organism>
<reference evidence="7" key="1">
    <citation type="submission" date="2023-07" db="EMBL/GenBank/DDBJ databases">
        <title>Black Yeasts Isolated from many extreme environments.</title>
        <authorList>
            <person name="Coleine C."/>
            <person name="Stajich J.E."/>
            <person name="Selbmann L."/>
        </authorList>
    </citation>
    <scope>NUCLEOTIDE SEQUENCE</scope>
    <source>
        <strain evidence="7">CCFEE 5485</strain>
    </source>
</reference>
<evidence type="ECO:0000256" key="2">
    <source>
        <dbReference type="ARBA" id="ARBA00022679"/>
    </source>
</evidence>
<keyword evidence="3" id="KW-0547">Nucleotide-binding</keyword>
<keyword evidence="5" id="KW-0067">ATP-binding</keyword>
<dbReference type="PANTHER" id="PTHR43671:SF13">
    <property type="entry name" value="SERINE_THREONINE-PROTEIN KINASE NEK2"/>
    <property type="match status" value="1"/>
</dbReference>
<dbReference type="GO" id="GO:0004674">
    <property type="term" value="F:protein serine/threonine kinase activity"/>
    <property type="evidence" value="ECO:0007669"/>
    <property type="project" value="UniProtKB-EC"/>
</dbReference>
<accession>A0AAE0WVE8</accession>
<keyword evidence="4" id="KW-0418">Kinase</keyword>
<sequence length="372" mass="41900">MDVGDLLNHPNLVQLLEYDDTDGTRTSKRTKWEYCNAGTLNQLILVQDGEGLPESFIWHTIISLLRASTYLVTGRQALTATDCQLADDLEPIRGWKPISHNFIHPANVFYCHPKPVAGFKNLTYGTCKLGNFEKCTVFKNWNDKRDVIQLWDQDLEGEYTGYEAPELSSYWPQAEIAPGGLGDVWSIGACAVAMMTSRPIWELVMRQDITSDMISRRDEDWRTVVPTERFNRLAAMCRPDLPAGCTTLQQALPFTYSPVLRSIVEQMVFPGQYRPPPEFLLPQVMEEFALHCGRAEGLSLRAMDDVREQLIDAQAELVMTREAGDAETAKTLRSDTIPLLEERLANGVRGQDTYGSAEEYVSDLEIEDAVLG</sequence>
<evidence type="ECO:0000256" key="4">
    <source>
        <dbReference type="ARBA" id="ARBA00022777"/>
    </source>
</evidence>
<dbReference type="PANTHER" id="PTHR43671">
    <property type="entry name" value="SERINE/THREONINE-PROTEIN KINASE NEK"/>
    <property type="match status" value="1"/>
</dbReference>
<dbReference type="Gene3D" id="1.10.510.10">
    <property type="entry name" value="Transferase(Phosphotransferase) domain 1"/>
    <property type="match status" value="1"/>
</dbReference>
<dbReference type="InterPro" id="IPR011009">
    <property type="entry name" value="Kinase-like_dom_sf"/>
</dbReference>
<dbReference type="EMBL" id="JAUTXT010000004">
    <property type="protein sequence ID" value="KAK3678578.1"/>
    <property type="molecule type" value="Genomic_DNA"/>
</dbReference>
<evidence type="ECO:0000259" key="6">
    <source>
        <dbReference type="PROSITE" id="PS50011"/>
    </source>
</evidence>
<evidence type="ECO:0000313" key="7">
    <source>
        <dbReference type="EMBL" id="KAK3678578.1"/>
    </source>
</evidence>
<gene>
    <name evidence="7" type="ORF">LTR78_001876</name>
</gene>
<evidence type="ECO:0000256" key="5">
    <source>
        <dbReference type="ARBA" id="ARBA00022840"/>
    </source>
</evidence>
<dbReference type="GO" id="GO:0005524">
    <property type="term" value="F:ATP binding"/>
    <property type="evidence" value="ECO:0007669"/>
    <property type="project" value="UniProtKB-KW"/>
</dbReference>
<dbReference type="PROSITE" id="PS50011">
    <property type="entry name" value="PROTEIN_KINASE_DOM"/>
    <property type="match status" value="1"/>
</dbReference>
<protein>
    <recommendedName>
        <fullName evidence="1">non-specific serine/threonine protein kinase</fullName>
        <ecNumber evidence="1">2.7.11.1</ecNumber>
    </recommendedName>
</protein>
<feature type="domain" description="Protein kinase" evidence="6">
    <location>
        <begin position="1"/>
        <end position="289"/>
    </location>
</feature>
<name>A0AAE0WVE8_9PEZI</name>
<dbReference type="EC" id="2.7.11.1" evidence="1"/>
<dbReference type="SUPFAM" id="SSF56112">
    <property type="entry name" value="Protein kinase-like (PK-like)"/>
    <property type="match status" value="1"/>
</dbReference>
<proteinExistence type="predicted"/>
<evidence type="ECO:0000256" key="1">
    <source>
        <dbReference type="ARBA" id="ARBA00012513"/>
    </source>
</evidence>
<dbReference type="InterPro" id="IPR000719">
    <property type="entry name" value="Prot_kinase_dom"/>
</dbReference>